<evidence type="ECO:0000259" key="7">
    <source>
        <dbReference type="Pfam" id="PF14691"/>
    </source>
</evidence>
<keyword evidence="2" id="KW-0560">Oxidoreductase</keyword>
<feature type="domain" description="Dihydroprymidine dehydrogenase" evidence="7">
    <location>
        <begin position="24"/>
        <end position="129"/>
    </location>
</feature>
<dbReference type="InterPro" id="IPR006005">
    <property type="entry name" value="Glut_synth_ssu1"/>
</dbReference>
<dbReference type="EMBL" id="FNCW01000011">
    <property type="protein sequence ID" value="SDG92585.1"/>
    <property type="molecule type" value="Genomic_DNA"/>
</dbReference>
<reference evidence="8 9" key="1">
    <citation type="submission" date="2016-10" db="EMBL/GenBank/DDBJ databases">
        <authorList>
            <person name="de Groot N.N."/>
        </authorList>
    </citation>
    <scope>NUCLEOTIDE SEQUENCE [LARGE SCALE GENOMIC DNA]</scope>
    <source>
        <strain evidence="8 9">DSM 19803</strain>
    </source>
</reference>
<dbReference type="Proteomes" id="UP000199296">
    <property type="component" value="Unassembled WGS sequence"/>
</dbReference>
<feature type="domain" description="FAD/NAD(P)-binding" evidence="6">
    <location>
        <begin position="144"/>
        <end position="456"/>
    </location>
</feature>
<evidence type="ECO:0000313" key="8">
    <source>
        <dbReference type="EMBL" id="SDG92585.1"/>
    </source>
</evidence>
<dbReference type="OrthoDB" id="9803192at2"/>
<dbReference type="GO" id="GO:0051536">
    <property type="term" value="F:iron-sulfur cluster binding"/>
    <property type="evidence" value="ECO:0007669"/>
    <property type="project" value="InterPro"/>
</dbReference>
<sequence>MGQHDGFLKHDRELPSSRPPELRIGDFKEIFEPFPEEKTKTQAARCMDCGVPFCHSGCPLGNIIPEFNEAVHDENWKDAASILYSTNNFPEFTGRICPAPCEASCVLGINKPPVAIEHIEKSIAEKAHELGYIKATPPKQRTGKKVAVIGSGPAGLAAADQLNKAGHWVTVYERDPAIGGLLRYGIPDFKLEKWVVDRRIQIMDEEGVRFKVNAEVGKTINPDMLKDDFDSIVVCTGSTVPRNLSIPGRELKGIHYAMDFLSLQNKEIAGIKFDDKISAKGKNVVVIGGGDTGSDCIGTSHRQGAASVLQLELMPKPQSKRGENDPWPMWPMTLRTSSSHEEGGERKWSTLTKAFIGNDRAELTHIKLVDLEWVNEGGRQQMKEIEGTERLIPCELALLAVGFTQPESSLLEHLGVSQTKSGIIDSTDYTTNVESIFAAGDARRGQSLVVWAISEGREAAREVDEYLMGSTELPSKNDSFLSLEV</sequence>
<dbReference type="Gene3D" id="1.10.1060.10">
    <property type="entry name" value="Alpha-helical ferredoxin"/>
    <property type="match status" value="1"/>
</dbReference>
<dbReference type="InterPro" id="IPR023753">
    <property type="entry name" value="FAD/NAD-binding_dom"/>
</dbReference>
<dbReference type="AlphaFoldDB" id="A0A1G7Y7Z4"/>
<dbReference type="InterPro" id="IPR009051">
    <property type="entry name" value="Helical_ferredxn"/>
</dbReference>
<evidence type="ECO:0000313" key="9">
    <source>
        <dbReference type="Proteomes" id="UP000199296"/>
    </source>
</evidence>
<dbReference type="InterPro" id="IPR051394">
    <property type="entry name" value="Glutamate_Synthase"/>
</dbReference>
<dbReference type="GO" id="GO:0006537">
    <property type="term" value="P:glutamate biosynthetic process"/>
    <property type="evidence" value="ECO:0007669"/>
    <property type="project" value="UniProtKB-KW"/>
</dbReference>
<dbReference type="RefSeq" id="WP_093368545.1">
    <property type="nucleotide sequence ID" value="NZ_FNCW01000011.1"/>
</dbReference>
<dbReference type="SUPFAM" id="SSF46548">
    <property type="entry name" value="alpha-helical ferredoxin"/>
    <property type="match status" value="1"/>
</dbReference>
<protein>
    <submittedName>
        <fullName evidence="8">Glutamate synthase (NADH) small subunit</fullName>
    </submittedName>
</protein>
<keyword evidence="3" id="KW-0314">Glutamate biosynthesis</keyword>
<dbReference type="PANTHER" id="PTHR43100">
    <property type="entry name" value="GLUTAMATE SYNTHASE [NADPH] SMALL CHAIN"/>
    <property type="match status" value="1"/>
</dbReference>
<comment type="pathway">
    <text evidence="4">Amino-acid biosynthesis.</text>
</comment>
<dbReference type="NCBIfam" id="TIGR01317">
    <property type="entry name" value="GOGAT_sm_gam"/>
    <property type="match status" value="1"/>
</dbReference>
<dbReference type="InterPro" id="IPR036188">
    <property type="entry name" value="FAD/NAD-bd_sf"/>
</dbReference>
<name>A0A1G7Y7Z4_9FLAO</name>
<dbReference type="GO" id="GO:0016639">
    <property type="term" value="F:oxidoreductase activity, acting on the CH-NH2 group of donors, NAD or NADP as acceptor"/>
    <property type="evidence" value="ECO:0007669"/>
    <property type="project" value="InterPro"/>
</dbReference>
<gene>
    <name evidence="8" type="ORF">SAMN04488027_11132</name>
</gene>
<dbReference type="Pfam" id="PF07992">
    <property type="entry name" value="Pyr_redox_2"/>
    <property type="match status" value="1"/>
</dbReference>
<dbReference type="Gene3D" id="3.50.50.60">
    <property type="entry name" value="FAD/NAD(P)-binding domain"/>
    <property type="match status" value="2"/>
</dbReference>
<dbReference type="PANTHER" id="PTHR43100:SF1">
    <property type="entry name" value="GLUTAMATE SYNTHASE [NADPH] SMALL CHAIN"/>
    <property type="match status" value="1"/>
</dbReference>
<dbReference type="Pfam" id="PF14691">
    <property type="entry name" value="Fer4_20"/>
    <property type="match status" value="1"/>
</dbReference>
<keyword evidence="1" id="KW-0028">Amino-acid biosynthesis</keyword>
<evidence type="ECO:0000259" key="6">
    <source>
        <dbReference type="Pfam" id="PF07992"/>
    </source>
</evidence>
<keyword evidence="9" id="KW-1185">Reference proteome</keyword>
<feature type="region of interest" description="Disordered" evidence="5">
    <location>
        <begin position="1"/>
        <end position="21"/>
    </location>
</feature>
<proteinExistence type="predicted"/>
<organism evidence="8 9">
    <name type="scientific">Psychroflexus sediminis</name>
    <dbReference type="NCBI Taxonomy" id="470826"/>
    <lineage>
        <taxon>Bacteria</taxon>
        <taxon>Pseudomonadati</taxon>
        <taxon>Bacteroidota</taxon>
        <taxon>Flavobacteriia</taxon>
        <taxon>Flavobacteriales</taxon>
        <taxon>Flavobacteriaceae</taxon>
        <taxon>Psychroflexus</taxon>
    </lineage>
</organism>
<dbReference type="PRINTS" id="PR00419">
    <property type="entry name" value="ADXRDTASE"/>
</dbReference>
<accession>A0A1G7Y7Z4</accession>
<evidence type="ECO:0000256" key="2">
    <source>
        <dbReference type="ARBA" id="ARBA00023002"/>
    </source>
</evidence>
<dbReference type="InterPro" id="IPR028261">
    <property type="entry name" value="DPD_II"/>
</dbReference>
<dbReference type="STRING" id="470826.SAMN04488027_11132"/>
<evidence type="ECO:0000256" key="1">
    <source>
        <dbReference type="ARBA" id="ARBA00022605"/>
    </source>
</evidence>
<evidence type="ECO:0000256" key="5">
    <source>
        <dbReference type="SAM" id="MobiDB-lite"/>
    </source>
</evidence>
<evidence type="ECO:0000256" key="4">
    <source>
        <dbReference type="ARBA" id="ARBA00029440"/>
    </source>
</evidence>
<dbReference type="SUPFAM" id="SSF51971">
    <property type="entry name" value="Nucleotide-binding domain"/>
    <property type="match status" value="2"/>
</dbReference>
<evidence type="ECO:0000256" key="3">
    <source>
        <dbReference type="ARBA" id="ARBA00023164"/>
    </source>
</evidence>